<keyword evidence="3 8" id="KW-0238">DNA-binding</keyword>
<evidence type="ECO:0000313" key="10">
    <source>
        <dbReference type="Proteomes" id="UP001054252"/>
    </source>
</evidence>
<protein>
    <recommendedName>
        <fullName evidence="8">Nuclear transcription factor Y subunit</fullName>
    </recommendedName>
</protein>
<comment type="subcellular location">
    <subcellularLocation>
        <location evidence="1 8">Nucleus</location>
    </subcellularLocation>
</comment>
<evidence type="ECO:0000256" key="8">
    <source>
        <dbReference type="RuleBase" id="RU367155"/>
    </source>
</evidence>
<evidence type="ECO:0000256" key="1">
    <source>
        <dbReference type="ARBA" id="ARBA00004123"/>
    </source>
</evidence>
<accession>A0AAV5JNB2</accession>
<dbReference type="GO" id="GO:0003677">
    <property type="term" value="F:DNA binding"/>
    <property type="evidence" value="ECO:0007669"/>
    <property type="project" value="UniProtKB-KW"/>
</dbReference>
<gene>
    <name evidence="9" type="ORF">SLEP1_g24895</name>
</gene>
<dbReference type="PANTHER" id="PTHR12632">
    <property type="entry name" value="TRANSCRIPTION FACTOR NF-Y ALPHA-RELATED"/>
    <property type="match status" value="1"/>
</dbReference>
<evidence type="ECO:0000256" key="3">
    <source>
        <dbReference type="ARBA" id="ARBA00023125"/>
    </source>
</evidence>
<sequence length="163" mass="18336">MGPQMLGTQPTRIPLPLDLSEDGPIYVNAKQYHGILRRRQYRAKLEAQNKIVKSRKPYLHESRHRHAVNRVRGSGGRFLSTKNLQQPDQKNETSEFISHYSGTVDYVGPRANCSDTTRTSNNDVIFQQPAQMSLGISPLAVANMQSSKKITCNGTQHYASVVR</sequence>
<evidence type="ECO:0000256" key="7">
    <source>
        <dbReference type="ARBA" id="ARBA00025911"/>
    </source>
</evidence>
<comment type="similarity">
    <text evidence="8">Belongs to the NFYA/HAP2 subunit family.</text>
</comment>
<dbReference type="Proteomes" id="UP001054252">
    <property type="component" value="Unassembled WGS sequence"/>
</dbReference>
<comment type="subunit">
    <text evidence="7">Heterotrimeric transcription factor composed of three components, NF-YA, NF-YB and NF-YC. NF-YB and NF-YC must interact and dimerize for NF-YA association and DNA binding.</text>
</comment>
<keyword evidence="4" id="KW-0010">Activator</keyword>
<keyword evidence="2 8" id="KW-0805">Transcription regulation</keyword>
<evidence type="ECO:0000256" key="5">
    <source>
        <dbReference type="ARBA" id="ARBA00023163"/>
    </source>
</evidence>
<evidence type="ECO:0000256" key="6">
    <source>
        <dbReference type="ARBA" id="ARBA00023242"/>
    </source>
</evidence>
<dbReference type="AlphaFoldDB" id="A0AAV5JNB2"/>
<evidence type="ECO:0000256" key="4">
    <source>
        <dbReference type="ARBA" id="ARBA00023159"/>
    </source>
</evidence>
<evidence type="ECO:0000256" key="2">
    <source>
        <dbReference type="ARBA" id="ARBA00023015"/>
    </source>
</evidence>
<dbReference type="Pfam" id="PF02045">
    <property type="entry name" value="CBFB_NFYA"/>
    <property type="match status" value="1"/>
</dbReference>
<dbReference type="GO" id="GO:0016602">
    <property type="term" value="C:CCAAT-binding factor complex"/>
    <property type="evidence" value="ECO:0007669"/>
    <property type="project" value="InterPro"/>
</dbReference>
<comment type="function">
    <text evidence="8">Component of the sequence-specific heterotrimeric transcription factor (NF-Y) which specifically recognizes a 5'-CCAAT-3' box motif found in the promoters of its target genes.</text>
</comment>
<dbReference type="PRINTS" id="PR00616">
    <property type="entry name" value="CCAATSUBUNTB"/>
</dbReference>
<dbReference type="GO" id="GO:0003700">
    <property type="term" value="F:DNA-binding transcription factor activity"/>
    <property type="evidence" value="ECO:0007669"/>
    <property type="project" value="UniProtKB-UniRule"/>
</dbReference>
<keyword evidence="6 8" id="KW-0539">Nucleus</keyword>
<proteinExistence type="inferred from homology"/>
<dbReference type="PROSITE" id="PS00686">
    <property type="entry name" value="NFYA_HAP2_1"/>
    <property type="match status" value="1"/>
</dbReference>
<dbReference type="SMART" id="SM00521">
    <property type="entry name" value="CBF"/>
    <property type="match status" value="1"/>
</dbReference>
<organism evidence="9 10">
    <name type="scientific">Rubroshorea leprosula</name>
    <dbReference type="NCBI Taxonomy" id="152421"/>
    <lineage>
        <taxon>Eukaryota</taxon>
        <taxon>Viridiplantae</taxon>
        <taxon>Streptophyta</taxon>
        <taxon>Embryophyta</taxon>
        <taxon>Tracheophyta</taxon>
        <taxon>Spermatophyta</taxon>
        <taxon>Magnoliopsida</taxon>
        <taxon>eudicotyledons</taxon>
        <taxon>Gunneridae</taxon>
        <taxon>Pentapetalae</taxon>
        <taxon>rosids</taxon>
        <taxon>malvids</taxon>
        <taxon>Malvales</taxon>
        <taxon>Dipterocarpaceae</taxon>
        <taxon>Rubroshorea</taxon>
    </lineage>
</organism>
<comment type="caution">
    <text evidence="9">The sequence shown here is derived from an EMBL/GenBank/DDBJ whole genome shotgun (WGS) entry which is preliminary data.</text>
</comment>
<dbReference type="PROSITE" id="PS51152">
    <property type="entry name" value="NFYA_HAP2_2"/>
    <property type="match status" value="1"/>
</dbReference>
<keyword evidence="5 8" id="KW-0804">Transcription</keyword>
<dbReference type="InterPro" id="IPR001289">
    <property type="entry name" value="NFYA"/>
</dbReference>
<evidence type="ECO:0000313" key="9">
    <source>
        <dbReference type="EMBL" id="GKV13936.1"/>
    </source>
</evidence>
<dbReference type="InterPro" id="IPR018362">
    <property type="entry name" value="CCAAT-binding_factor_CS"/>
</dbReference>
<reference evidence="9 10" key="1">
    <citation type="journal article" date="2021" name="Commun. Biol.">
        <title>The genome of Shorea leprosula (Dipterocarpaceae) highlights the ecological relevance of drought in aseasonal tropical rainforests.</title>
        <authorList>
            <person name="Ng K.K.S."/>
            <person name="Kobayashi M.J."/>
            <person name="Fawcett J.A."/>
            <person name="Hatakeyama M."/>
            <person name="Paape T."/>
            <person name="Ng C.H."/>
            <person name="Ang C.C."/>
            <person name="Tnah L.H."/>
            <person name="Lee C.T."/>
            <person name="Nishiyama T."/>
            <person name="Sese J."/>
            <person name="O'Brien M.J."/>
            <person name="Copetti D."/>
            <person name="Mohd Noor M.I."/>
            <person name="Ong R.C."/>
            <person name="Putra M."/>
            <person name="Sireger I.Z."/>
            <person name="Indrioko S."/>
            <person name="Kosugi Y."/>
            <person name="Izuno A."/>
            <person name="Isagi Y."/>
            <person name="Lee S.L."/>
            <person name="Shimizu K.K."/>
        </authorList>
    </citation>
    <scope>NUCLEOTIDE SEQUENCE [LARGE SCALE GENOMIC DNA]</scope>
    <source>
        <strain evidence="9">214</strain>
    </source>
</reference>
<dbReference type="EMBL" id="BPVZ01000040">
    <property type="protein sequence ID" value="GKV13936.1"/>
    <property type="molecule type" value="Genomic_DNA"/>
</dbReference>
<name>A0AAV5JNB2_9ROSI</name>
<keyword evidence="10" id="KW-1185">Reference proteome</keyword>
<dbReference type="Gene3D" id="6.10.250.2430">
    <property type="match status" value="1"/>
</dbReference>